<protein>
    <submittedName>
        <fullName evidence="2">Uncharacterized protein</fullName>
    </submittedName>
</protein>
<feature type="compositionally biased region" description="Polar residues" evidence="1">
    <location>
        <begin position="1"/>
        <end position="11"/>
    </location>
</feature>
<evidence type="ECO:0000313" key="2">
    <source>
        <dbReference type="EMBL" id="KAF2586540.1"/>
    </source>
</evidence>
<accession>A0A8S9JVH9</accession>
<gene>
    <name evidence="2" type="ORF">F2Q70_00035503</name>
</gene>
<feature type="compositionally biased region" description="Basic and acidic residues" evidence="1">
    <location>
        <begin position="154"/>
        <end position="164"/>
    </location>
</feature>
<sequence>MEQSIEVQSDLGNEMKNQEVEDPDTEKIVEDDDWITNSANFNADEDDLMDEDDLLIEDSPQLEKTSASEVEMTKLPIAEENDGLEGGNLETEFAEPVYGAGEERSPRKSHHHQTPPVEPSPSSCKKKKSSPRSLTQSVSLRKRKILLGHNSPKLKGEKSGRDLDPSLPKAHSSSSNGTRSSKALLKNTNKPAKTSPCSGRDDMEVVVPVREVDGDQKHGEATVAATTELESIHSWDLVTSVDIGSSNPELKGSWPWTKAVGDLLLNLFRTLAFCFIK</sequence>
<organism evidence="2">
    <name type="scientific">Brassica cretica</name>
    <name type="common">Mustard</name>
    <dbReference type="NCBI Taxonomy" id="69181"/>
    <lineage>
        <taxon>Eukaryota</taxon>
        <taxon>Viridiplantae</taxon>
        <taxon>Streptophyta</taxon>
        <taxon>Embryophyta</taxon>
        <taxon>Tracheophyta</taxon>
        <taxon>Spermatophyta</taxon>
        <taxon>Magnoliopsida</taxon>
        <taxon>eudicotyledons</taxon>
        <taxon>Gunneridae</taxon>
        <taxon>Pentapetalae</taxon>
        <taxon>rosids</taxon>
        <taxon>malvids</taxon>
        <taxon>Brassicales</taxon>
        <taxon>Brassicaceae</taxon>
        <taxon>Brassiceae</taxon>
        <taxon>Brassica</taxon>
    </lineage>
</organism>
<name>A0A8S9JVH9_BRACR</name>
<proteinExistence type="predicted"/>
<feature type="compositionally biased region" description="Acidic residues" evidence="1">
    <location>
        <begin position="20"/>
        <end position="34"/>
    </location>
</feature>
<dbReference type="EMBL" id="QGKY02000246">
    <property type="protein sequence ID" value="KAF2586540.1"/>
    <property type="molecule type" value="Genomic_DNA"/>
</dbReference>
<evidence type="ECO:0000256" key="1">
    <source>
        <dbReference type="SAM" id="MobiDB-lite"/>
    </source>
</evidence>
<feature type="compositionally biased region" description="Acidic residues" evidence="1">
    <location>
        <begin position="43"/>
        <end position="56"/>
    </location>
</feature>
<reference evidence="2" key="1">
    <citation type="submission" date="2019-12" db="EMBL/GenBank/DDBJ databases">
        <title>Genome sequencing and annotation of Brassica cretica.</title>
        <authorList>
            <person name="Studholme D.J."/>
            <person name="Sarris P.F."/>
        </authorList>
    </citation>
    <scope>NUCLEOTIDE SEQUENCE</scope>
    <source>
        <strain evidence="2">PFS-102/07</strain>
        <tissue evidence="2">Leaf</tissue>
    </source>
</reference>
<feature type="compositionally biased region" description="Polar residues" evidence="1">
    <location>
        <begin position="171"/>
        <end position="197"/>
    </location>
</feature>
<comment type="caution">
    <text evidence="2">The sequence shown here is derived from an EMBL/GenBank/DDBJ whole genome shotgun (WGS) entry which is preliminary data.</text>
</comment>
<dbReference type="AlphaFoldDB" id="A0A8S9JVH9"/>
<feature type="region of interest" description="Disordered" evidence="1">
    <location>
        <begin position="1"/>
        <end position="202"/>
    </location>
</feature>